<evidence type="ECO:0008006" key="4">
    <source>
        <dbReference type="Google" id="ProtNLM"/>
    </source>
</evidence>
<gene>
    <name evidence="2" type="ORF">NCTC10684_01733</name>
</gene>
<evidence type="ECO:0000313" key="3">
    <source>
        <dbReference type="Proteomes" id="UP000254701"/>
    </source>
</evidence>
<proteinExistence type="predicted"/>
<accession>A0A380WHQ2</accession>
<name>A0A380WHQ2_AMIAI</name>
<dbReference type="RefSeq" id="WP_245431932.1">
    <property type="nucleotide sequence ID" value="NZ_BAAAVY010000008.1"/>
</dbReference>
<evidence type="ECO:0000256" key="1">
    <source>
        <dbReference type="SAM" id="MobiDB-lite"/>
    </source>
</evidence>
<evidence type="ECO:0000313" key="2">
    <source>
        <dbReference type="EMBL" id="SUU88509.1"/>
    </source>
</evidence>
<dbReference type="EMBL" id="UFSM01000001">
    <property type="protein sequence ID" value="SUU88509.1"/>
    <property type="molecule type" value="Genomic_DNA"/>
</dbReference>
<protein>
    <recommendedName>
        <fullName evidence="4">Lipoprotein</fullName>
    </recommendedName>
</protein>
<sequence length="177" mass="19407">MVDRRFLRATFAFLTAALLVFAGCRESGREGEYFELSGRLFVFNYRVATVQYLVTLRPLKPIGEGEFAVATFENPAGGEAIMVRQKIWPLNDKVTINSPPLECVVKDKPYKVSIRIENAQGALMQALETTMASSQDQSVLPDKPLVVGPFYDPNPELKGHPDGHLPGGRGVTCPPAA</sequence>
<dbReference type="AlphaFoldDB" id="A0A380WHQ2"/>
<dbReference type="PROSITE" id="PS51257">
    <property type="entry name" value="PROKAR_LIPOPROTEIN"/>
    <property type="match status" value="1"/>
</dbReference>
<reference evidence="2 3" key="1">
    <citation type="submission" date="2018-06" db="EMBL/GenBank/DDBJ databases">
        <authorList>
            <consortium name="Pathogen Informatics"/>
            <person name="Doyle S."/>
        </authorList>
    </citation>
    <scope>NUCLEOTIDE SEQUENCE [LARGE SCALE GENOMIC DNA]</scope>
    <source>
        <strain evidence="2 3">NCTC10684</strain>
    </source>
</reference>
<dbReference type="Proteomes" id="UP000254701">
    <property type="component" value="Unassembled WGS sequence"/>
</dbReference>
<feature type="region of interest" description="Disordered" evidence="1">
    <location>
        <begin position="155"/>
        <end position="177"/>
    </location>
</feature>
<organism evidence="2 3">
    <name type="scientific">Aminobacter aminovorans</name>
    <name type="common">Chelatobacter heintzii</name>
    <dbReference type="NCBI Taxonomy" id="83263"/>
    <lineage>
        <taxon>Bacteria</taxon>
        <taxon>Pseudomonadati</taxon>
        <taxon>Pseudomonadota</taxon>
        <taxon>Alphaproteobacteria</taxon>
        <taxon>Hyphomicrobiales</taxon>
        <taxon>Phyllobacteriaceae</taxon>
        <taxon>Aminobacter</taxon>
    </lineage>
</organism>